<dbReference type="RefSeq" id="WP_144451147.1">
    <property type="nucleotide sequence ID" value="NZ_VLKZ01000008.1"/>
</dbReference>
<dbReference type="Gene3D" id="3.40.50.720">
    <property type="entry name" value="NAD(P)-binding Rossmann-like Domain"/>
    <property type="match status" value="1"/>
</dbReference>
<reference evidence="10 11" key="1">
    <citation type="journal article" date="2015" name="Stand. Genomic Sci.">
        <title>Genomic Encyclopedia of Bacterial and Archaeal Type Strains, Phase III: the genomes of soil and plant-associated and newly described type strains.</title>
        <authorList>
            <person name="Whitman W.B."/>
            <person name="Woyke T."/>
            <person name="Klenk H.P."/>
            <person name="Zhou Y."/>
            <person name="Lilburn T.G."/>
            <person name="Beck B.J."/>
            <person name="De Vos P."/>
            <person name="Vandamme P."/>
            <person name="Eisen J.A."/>
            <person name="Garrity G."/>
            <person name="Hugenholtz P."/>
            <person name="Kyrpides N.C."/>
        </authorList>
    </citation>
    <scope>NUCLEOTIDE SEQUENCE [LARGE SCALE GENOMIC DNA]</scope>
    <source>
        <strain evidence="10 11">CGMCC 1.10116</strain>
    </source>
</reference>
<dbReference type="InterPro" id="IPR036291">
    <property type="entry name" value="NAD(P)-bd_dom_sf"/>
</dbReference>
<evidence type="ECO:0000256" key="5">
    <source>
        <dbReference type="ARBA" id="ARBA00023027"/>
    </source>
</evidence>
<evidence type="ECO:0000256" key="4">
    <source>
        <dbReference type="ARBA" id="ARBA00023002"/>
    </source>
</evidence>
<dbReference type="Pfam" id="PF01232">
    <property type="entry name" value="Mannitol_dh"/>
    <property type="match status" value="1"/>
</dbReference>
<feature type="domain" description="Mannitol dehydrogenase C-terminal" evidence="9">
    <location>
        <begin position="203"/>
        <end position="379"/>
    </location>
</feature>
<dbReference type="Proteomes" id="UP000315711">
    <property type="component" value="Unassembled WGS sequence"/>
</dbReference>
<dbReference type="GO" id="GO:0008926">
    <property type="term" value="F:mannitol-1-phosphate 5-dehydrogenase activity"/>
    <property type="evidence" value="ECO:0007669"/>
    <property type="project" value="UniProtKB-UniRule"/>
</dbReference>
<keyword evidence="5 7" id="KW-0520">NAD</keyword>
<gene>
    <name evidence="7" type="primary">mtlD</name>
    <name evidence="10" type="ORF">IQ10_02902</name>
</gene>
<comment type="caution">
    <text evidence="10">The sequence shown here is derived from an EMBL/GenBank/DDBJ whole genome shotgun (WGS) entry which is preliminary data.</text>
</comment>
<dbReference type="InterPro" id="IPR013131">
    <property type="entry name" value="Mannitol_DH_N"/>
</dbReference>
<evidence type="ECO:0000256" key="2">
    <source>
        <dbReference type="ARBA" id="ARBA00012939"/>
    </source>
</evidence>
<protein>
    <recommendedName>
        <fullName evidence="3 7">Mannitol-1-phosphate 5-dehydrogenase</fullName>
        <ecNumber evidence="2 7">1.1.1.17</ecNumber>
    </recommendedName>
</protein>
<proteinExistence type="inferred from homology"/>
<evidence type="ECO:0000256" key="6">
    <source>
        <dbReference type="ARBA" id="ARBA00048615"/>
    </source>
</evidence>
<dbReference type="NCBIfam" id="NF002652">
    <property type="entry name" value="PRK02318.2-5"/>
    <property type="match status" value="1"/>
</dbReference>
<comment type="similarity">
    <text evidence="1 7">Belongs to the mannitol dehydrogenase family.</text>
</comment>
<accession>A0A562QD40</accession>
<evidence type="ECO:0000313" key="11">
    <source>
        <dbReference type="Proteomes" id="UP000315711"/>
    </source>
</evidence>
<keyword evidence="4 7" id="KW-0560">Oxidoreductase</keyword>
<dbReference type="HAMAP" id="MF_00196">
    <property type="entry name" value="Mannitol_dehydrog"/>
    <property type="match status" value="1"/>
</dbReference>
<dbReference type="GO" id="GO:0019592">
    <property type="term" value="P:mannitol catabolic process"/>
    <property type="evidence" value="ECO:0007669"/>
    <property type="project" value="TreeGrafter"/>
</dbReference>
<dbReference type="InterPro" id="IPR013328">
    <property type="entry name" value="6PGD_dom2"/>
</dbReference>
<feature type="domain" description="Mannitol dehydrogenase N-terminal" evidence="8">
    <location>
        <begin position="2"/>
        <end position="194"/>
    </location>
</feature>
<keyword evidence="11" id="KW-1185">Reference proteome</keyword>
<dbReference type="PRINTS" id="PR00084">
    <property type="entry name" value="MTLDHDRGNASE"/>
</dbReference>
<evidence type="ECO:0000259" key="9">
    <source>
        <dbReference type="Pfam" id="PF08125"/>
    </source>
</evidence>
<evidence type="ECO:0000256" key="7">
    <source>
        <dbReference type="HAMAP-Rule" id="MF_00196"/>
    </source>
</evidence>
<dbReference type="PANTHER" id="PTHR30524:SF0">
    <property type="entry name" value="ALTRONATE OXIDOREDUCTASE-RELATED"/>
    <property type="match status" value="1"/>
</dbReference>
<evidence type="ECO:0000256" key="1">
    <source>
        <dbReference type="ARBA" id="ARBA00006541"/>
    </source>
</evidence>
<dbReference type="InterPro" id="IPR000669">
    <property type="entry name" value="Mannitol_DH"/>
</dbReference>
<dbReference type="NCBIfam" id="NF002646">
    <property type="entry name" value="PRK02318.1-2"/>
    <property type="match status" value="1"/>
</dbReference>
<dbReference type="GO" id="GO:0005829">
    <property type="term" value="C:cytosol"/>
    <property type="evidence" value="ECO:0007669"/>
    <property type="project" value="TreeGrafter"/>
</dbReference>
<dbReference type="NCBIfam" id="NF002649">
    <property type="entry name" value="PRK02318.2-1"/>
    <property type="match status" value="1"/>
</dbReference>
<evidence type="ECO:0000256" key="3">
    <source>
        <dbReference type="ARBA" id="ARBA00016219"/>
    </source>
</evidence>
<dbReference type="InterPro" id="IPR023028">
    <property type="entry name" value="Mannitol_1_phos_5_DH"/>
</dbReference>
<dbReference type="SUPFAM" id="SSF51735">
    <property type="entry name" value="NAD(P)-binding Rossmann-fold domains"/>
    <property type="match status" value="1"/>
</dbReference>
<dbReference type="NCBIfam" id="NF002650">
    <property type="entry name" value="PRK02318.2-2"/>
    <property type="match status" value="1"/>
</dbReference>
<dbReference type="EC" id="1.1.1.17" evidence="2 7"/>
<dbReference type="SUPFAM" id="SSF48179">
    <property type="entry name" value="6-phosphogluconate dehydrogenase C-terminal domain-like"/>
    <property type="match status" value="1"/>
</dbReference>
<dbReference type="Pfam" id="PF08125">
    <property type="entry name" value="Mannitol_dh_C"/>
    <property type="match status" value="1"/>
</dbReference>
<dbReference type="InterPro" id="IPR013118">
    <property type="entry name" value="Mannitol_DH_C"/>
</dbReference>
<dbReference type="InterPro" id="IPR008927">
    <property type="entry name" value="6-PGluconate_DH-like_C_sf"/>
</dbReference>
<dbReference type="PANTHER" id="PTHR30524">
    <property type="entry name" value="MANNITOL-1-PHOSPHATE 5-DEHYDROGENASE"/>
    <property type="match status" value="1"/>
</dbReference>
<dbReference type="OrthoDB" id="271711at2"/>
<dbReference type="AlphaFoldDB" id="A0A562QD40"/>
<dbReference type="Gene3D" id="1.10.1040.10">
    <property type="entry name" value="N-(1-d-carboxylethyl)-l-norvaline Dehydrogenase, domain 2"/>
    <property type="match status" value="1"/>
</dbReference>
<evidence type="ECO:0000313" key="10">
    <source>
        <dbReference type="EMBL" id="TWI54677.1"/>
    </source>
</evidence>
<dbReference type="NCBIfam" id="NF002647">
    <property type="entry name" value="PRK02318.1-3"/>
    <property type="match status" value="1"/>
</dbReference>
<name>A0A562QD40_9BACI</name>
<sequence>MLAVHFGAGNIGRGFIGLLLNQSGYHTTFVDVNGEIVDLINEKQEYRVVLADQTKEEVSVTNVSAINSMNDPEKVIDAIVKADIVTTAVGPNILPIIAKSIVAGLRKRVAENKKDLSIIACENLIGGSTLLKNSVYEGLSGEEKGEFDQYFSFPDAAVDRIVPNQTNDDKLMVTVEPYYEWVVDQSMIKGEVPPVKGVTFVDDLTPFIERKLFTVNTGHAIAAYLGYHAGMKTIDEALASNEIKADVEHTLNETGQLLVKKYDFKMDEHKSYINKIINRFLNPYITDEVTRVGRAPLRKLGANDRLVSPAKQFSEVVGGKPTYLAKGIAAALKYDVKEDPEAVEIQELIHENGLKQAIYEITALQEGSKLVDLIIEQYELLGNRK</sequence>
<evidence type="ECO:0000259" key="8">
    <source>
        <dbReference type="Pfam" id="PF01232"/>
    </source>
</evidence>
<comment type="catalytic activity">
    <reaction evidence="6 7">
        <text>D-mannitol 1-phosphate + NAD(+) = beta-D-fructose 6-phosphate + NADH + H(+)</text>
        <dbReference type="Rhea" id="RHEA:19661"/>
        <dbReference type="ChEBI" id="CHEBI:15378"/>
        <dbReference type="ChEBI" id="CHEBI:57540"/>
        <dbReference type="ChEBI" id="CHEBI:57634"/>
        <dbReference type="ChEBI" id="CHEBI:57945"/>
        <dbReference type="ChEBI" id="CHEBI:61381"/>
        <dbReference type="EC" id="1.1.1.17"/>
    </reaction>
</comment>
<dbReference type="EMBL" id="VLKZ01000008">
    <property type="protein sequence ID" value="TWI54677.1"/>
    <property type="molecule type" value="Genomic_DNA"/>
</dbReference>
<feature type="binding site" evidence="7">
    <location>
        <begin position="3"/>
        <end position="14"/>
    </location>
    <ligand>
        <name>NAD(+)</name>
        <dbReference type="ChEBI" id="CHEBI:57540"/>
    </ligand>
</feature>
<organism evidence="10 11">
    <name type="scientific">Halalkalibacter nanhaiisediminis</name>
    <dbReference type="NCBI Taxonomy" id="688079"/>
    <lineage>
        <taxon>Bacteria</taxon>
        <taxon>Bacillati</taxon>
        <taxon>Bacillota</taxon>
        <taxon>Bacilli</taxon>
        <taxon>Bacillales</taxon>
        <taxon>Bacillaceae</taxon>
        <taxon>Halalkalibacter</taxon>
    </lineage>
</organism>